<feature type="region of interest" description="Disordered" evidence="4">
    <location>
        <begin position="1"/>
        <end position="20"/>
    </location>
</feature>
<gene>
    <name evidence="3" type="primary">proC</name>
    <name evidence="6" type="ORF">R0135_13665</name>
</gene>
<evidence type="ECO:0000256" key="2">
    <source>
        <dbReference type="ARBA" id="ARBA00023002"/>
    </source>
</evidence>
<comment type="function">
    <text evidence="3">Catalyzes the reduction of 1-pyrroline-5-carboxylate (PCA) to L-proline.</text>
</comment>
<keyword evidence="3" id="KW-0028">Amino-acid biosynthesis</keyword>
<dbReference type="Proteomes" id="UP001626537">
    <property type="component" value="Chromosome"/>
</dbReference>
<evidence type="ECO:0000313" key="7">
    <source>
        <dbReference type="Proteomes" id="UP001626537"/>
    </source>
</evidence>
<name>A0ABZ0I108_9GAMM</name>
<dbReference type="Gene3D" id="3.40.50.720">
    <property type="entry name" value="NAD(P)-binding Rossmann-like Domain"/>
    <property type="match status" value="1"/>
</dbReference>
<comment type="catalytic activity">
    <reaction evidence="3">
        <text>L-proline + NAD(+) = (S)-1-pyrroline-5-carboxylate + NADH + 2 H(+)</text>
        <dbReference type="Rhea" id="RHEA:14105"/>
        <dbReference type="ChEBI" id="CHEBI:15378"/>
        <dbReference type="ChEBI" id="CHEBI:17388"/>
        <dbReference type="ChEBI" id="CHEBI:57540"/>
        <dbReference type="ChEBI" id="CHEBI:57945"/>
        <dbReference type="ChEBI" id="CHEBI:60039"/>
        <dbReference type="EC" id="1.5.1.2"/>
    </reaction>
</comment>
<comment type="similarity">
    <text evidence="1 3">Belongs to the pyrroline-5-carboxylate reductase family.</text>
</comment>
<feature type="domain" description="Pyrroline-5-carboxylate reductase dimerisation" evidence="5">
    <location>
        <begin position="181"/>
        <end position="286"/>
    </location>
</feature>
<dbReference type="HAMAP" id="MF_01925">
    <property type="entry name" value="P5C_reductase"/>
    <property type="match status" value="1"/>
</dbReference>
<dbReference type="PANTHER" id="PTHR11645">
    <property type="entry name" value="PYRROLINE-5-CARBOXYLATE REDUCTASE"/>
    <property type="match status" value="1"/>
</dbReference>
<sequence>MNSSTPHKSKGQESKGDSETIAPDASAVQVLMLGCGSMGSALLTQWRNVDGFAFTVVSPSGLRQFPDTVTQARSPEDLSGKRFDVIVIGLKPQMIANVLPDYLEFLAPRGLYLSLAAGFSITSLMAVTRSRSVARIMPNLPVSLGKGVSGLYGAEDLNQEHRALINSLMASTGHALWVSGEDALDRVTAIAGSGPGYAFEFARAWTGAAQALGFSEEQSRALVLKTVQGAVEMALNTDATLDELRDRVTSKNGTTHAGLSALNNDEQLDNLLSNTLQAAYARAVELR</sequence>
<dbReference type="InterPro" id="IPR000304">
    <property type="entry name" value="Pyrroline-COOH_reductase"/>
</dbReference>
<dbReference type="PIRSF" id="PIRSF000193">
    <property type="entry name" value="Pyrrol-5-carb_rd"/>
    <property type="match status" value="1"/>
</dbReference>
<proteinExistence type="inferred from homology"/>
<dbReference type="EMBL" id="CP136864">
    <property type="protein sequence ID" value="WOJ92825.1"/>
    <property type="molecule type" value="Genomic_DNA"/>
</dbReference>
<accession>A0ABZ0I108</accession>
<protein>
    <recommendedName>
        <fullName evidence="3">Pyrroline-5-carboxylate reductase</fullName>
        <shortName evidence="3">P5C reductase</shortName>
        <shortName evidence="3">P5CR</shortName>
        <ecNumber evidence="3">1.5.1.2</ecNumber>
    </recommendedName>
    <alternativeName>
        <fullName evidence="3">PCA reductase</fullName>
    </alternativeName>
</protein>
<dbReference type="Gene3D" id="1.10.3730.10">
    <property type="entry name" value="ProC C-terminal domain-like"/>
    <property type="match status" value="1"/>
</dbReference>
<dbReference type="InterPro" id="IPR053790">
    <property type="entry name" value="P5CR-like_CS"/>
</dbReference>
<keyword evidence="7" id="KW-1185">Reference proteome</keyword>
<dbReference type="GO" id="GO:0004735">
    <property type="term" value="F:pyrroline-5-carboxylate reductase activity"/>
    <property type="evidence" value="ECO:0007669"/>
    <property type="project" value="UniProtKB-EC"/>
</dbReference>
<comment type="catalytic activity">
    <reaction evidence="3">
        <text>L-proline + NADP(+) = (S)-1-pyrroline-5-carboxylate + NADPH + 2 H(+)</text>
        <dbReference type="Rhea" id="RHEA:14109"/>
        <dbReference type="ChEBI" id="CHEBI:15378"/>
        <dbReference type="ChEBI" id="CHEBI:17388"/>
        <dbReference type="ChEBI" id="CHEBI:57783"/>
        <dbReference type="ChEBI" id="CHEBI:58349"/>
        <dbReference type="ChEBI" id="CHEBI:60039"/>
        <dbReference type="EC" id="1.5.1.2"/>
    </reaction>
</comment>
<dbReference type="InterPro" id="IPR036291">
    <property type="entry name" value="NAD(P)-bd_dom_sf"/>
</dbReference>
<dbReference type="SUPFAM" id="SSF48179">
    <property type="entry name" value="6-phosphogluconate dehydrogenase C-terminal domain-like"/>
    <property type="match status" value="1"/>
</dbReference>
<dbReference type="SUPFAM" id="SSF51735">
    <property type="entry name" value="NAD(P)-binding Rossmann-fold domains"/>
    <property type="match status" value="1"/>
</dbReference>
<evidence type="ECO:0000256" key="1">
    <source>
        <dbReference type="ARBA" id="ARBA00005525"/>
    </source>
</evidence>
<dbReference type="InterPro" id="IPR029036">
    <property type="entry name" value="P5CR_dimer"/>
</dbReference>
<dbReference type="PANTHER" id="PTHR11645:SF0">
    <property type="entry name" value="PYRROLINE-5-CARBOXYLATE REDUCTASE 3"/>
    <property type="match status" value="1"/>
</dbReference>
<dbReference type="PROSITE" id="PS00521">
    <property type="entry name" value="P5CR"/>
    <property type="match status" value="1"/>
</dbReference>
<evidence type="ECO:0000256" key="4">
    <source>
        <dbReference type="SAM" id="MobiDB-lite"/>
    </source>
</evidence>
<organism evidence="6 7">
    <name type="scientific">Congregibacter variabilis</name>
    <dbReference type="NCBI Taxonomy" id="3081200"/>
    <lineage>
        <taxon>Bacteria</taxon>
        <taxon>Pseudomonadati</taxon>
        <taxon>Pseudomonadota</taxon>
        <taxon>Gammaproteobacteria</taxon>
        <taxon>Cellvibrionales</taxon>
        <taxon>Halieaceae</taxon>
        <taxon>Congregibacter</taxon>
    </lineage>
</organism>
<evidence type="ECO:0000259" key="5">
    <source>
        <dbReference type="Pfam" id="PF14748"/>
    </source>
</evidence>
<dbReference type="Pfam" id="PF14748">
    <property type="entry name" value="P5CR_dimer"/>
    <property type="match status" value="1"/>
</dbReference>
<keyword evidence="2 3" id="KW-0560">Oxidoreductase</keyword>
<evidence type="ECO:0000256" key="3">
    <source>
        <dbReference type="HAMAP-Rule" id="MF_01925"/>
    </source>
</evidence>
<evidence type="ECO:0000313" key="6">
    <source>
        <dbReference type="EMBL" id="WOJ92825.1"/>
    </source>
</evidence>
<keyword evidence="3" id="KW-0521">NADP</keyword>
<dbReference type="EC" id="1.5.1.2" evidence="3"/>
<comment type="subcellular location">
    <subcellularLocation>
        <location evidence="3">Cytoplasm</location>
    </subcellularLocation>
</comment>
<keyword evidence="3" id="KW-0963">Cytoplasm</keyword>
<reference evidence="6 7" key="1">
    <citation type="submission" date="2023-10" db="EMBL/GenBank/DDBJ databases">
        <title>Two novel species belonging to the OM43/NOR5 clade.</title>
        <authorList>
            <person name="Park M."/>
        </authorList>
    </citation>
    <scope>NUCLEOTIDE SEQUENCE [LARGE SCALE GENOMIC DNA]</scope>
    <source>
        <strain evidence="6 7">IMCC43200</strain>
    </source>
</reference>
<dbReference type="RefSeq" id="WP_407347471.1">
    <property type="nucleotide sequence ID" value="NZ_CP136864.1"/>
</dbReference>
<comment type="pathway">
    <text evidence="3">Amino-acid biosynthesis; L-proline biosynthesis; L-proline from L-glutamate 5-semialdehyde: step 1/1.</text>
</comment>
<dbReference type="InterPro" id="IPR008927">
    <property type="entry name" value="6-PGluconate_DH-like_C_sf"/>
</dbReference>
<keyword evidence="3" id="KW-0641">Proline biosynthesis</keyword>